<name>A0A9P4JDE2_9PLEO</name>
<evidence type="ECO:0000313" key="3">
    <source>
        <dbReference type="Proteomes" id="UP000799536"/>
    </source>
</evidence>
<keyword evidence="3" id="KW-1185">Reference proteome</keyword>
<proteinExistence type="predicted"/>
<evidence type="ECO:0000313" key="2">
    <source>
        <dbReference type="EMBL" id="KAF2197185.1"/>
    </source>
</evidence>
<dbReference type="PANTHER" id="PTHR35391:SF7">
    <property type="entry name" value="C2H2-TYPE DOMAIN-CONTAINING PROTEIN"/>
    <property type="match status" value="1"/>
</dbReference>
<reference evidence="2" key="1">
    <citation type="journal article" date="2020" name="Stud. Mycol.">
        <title>101 Dothideomycetes genomes: a test case for predicting lifestyles and emergence of pathogens.</title>
        <authorList>
            <person name="Haridas S."/>
            <person name="Albert R."/>
            <person name="Binder M."/>
            <person name="Bloem J."/>
            <person name="Labutti K."/>
            <person name="Salamov A."/>
            <person name="Andreopoulos B."/>
            <person name="Baker S."/>
            <person name="Barry K."/>
            <person name="Bills G."/>
            <person name="Bluhm B."/>
            <person name="Cannon C."/>
            <person name="Castanera R."/>
            <person name="Culley D."/>
            <person name="Daum C."/>
            <person name="Ezra D."/>
            <person name="Gonzalez J."/>
            <person name="Henrissat B."/>
            <person name="Kuo A."/>
            <person name="Liang C."/>
            <person name="Lipzen A."/>
            <person name="Lutzoni F."/>
            <person name="Magnuson J."/>
            <person name="Mondo S."/>
            <person name="Nolan M."/>
            <person name="Ohm R."/>
            <person name="Pangilinan J."/>
            <person name="Park H.-J."/>
            <person name="Ramirez L."/>
            <person name="Alfaro M."/>
            <person name="Sun H."/>
            <person name="Tritt A."/>
            <person name="Yoshinaga Y."/>
            <person name="Zwiers L.-H."/>
            <person name="Turgeon B."/>
            <person name="Goodwin S."/>
            <person name="Spatafora J."/>
            <person name="Crous P."/>
            <person name="Grigoriev I."/>
        </authorList>
    </citation>
    <scope>NUCLEOTIDE SEQUENCE</scope>
    <source>
        <strain evidence="2">ATCC 74209</strain>
    </source>
</reference>
<dbReference type="AlphaFoldDB" id="A0A9P4JDE2"/>
<dbReference type="PANTHER" id="PTHR35391">
    <property type="entry name" value="C2H2-TYPE DOMAIN-CONTAINING PROTEIN-RELATED"/>
    <property type="match status" value="1"/>
</dbReference>
<feature type="non-terminal residue" evidence="2">
    <location>
        <position position="1"/>
    </location>
</feature>
<gene>
    <name evidence="2" type="ORF">GQ43DRAFT_381557</name>
</gene>
<protein>
    <recommendedName>
        <fullName evidence="1">Oxidoreductase acuF-like C2H2 type zinc-finger domain-containing protein</fullName>
    </recommendedName>
</protein>
<sequence length="166" mass="19271">ESSYYQQFGVGYVMDKLPYLDPDVSKRLGRMITCRRQVLHYREEHNQKLHTSLVEPEISFPKFISKVAPEIDHSLPTMLSMASSYTGTDFQVEVPSRPKGTEGRGLDCFECSVCFIPQTIKSSHHWKGHVFQDLQPYVCIYHDCELVDHLFTGRDEWYIHEGRNIG</sequence>
<evidence type="ECO:0000259" key="1">
    <source>
        <dbReference type="Pfam" id="PF26082"/>
    </source>
</evidence>
<dbReference type="InterPro" id="IPR058925">
    <property type="entry name" value="zf-C2H2_AcuF"/>
</dbReference>
<accession>A0A9P4JDE2</accession>
<dbReference type="OrthoDB" id="20872at2759"/>
<dbReference type="Pfam" id="PF26082">
    <property type="entry name" value="zf-C2H2_AcuF"/>
    <property type="match status" value="1"/>
</dbReference>
<comment type="caution">
    <text evidence="2">The sequence shown here is derived from an EMBL/GenBank/DDBJ whole genome shotgun (WGS) entry which is preliminary data.</text>
</comment>
<dbReference type="Proteomes" id="UP000799536">
    <property type="component" value="Unassembled WGS sequence"/>
</dbReference>
<organism evidence="2 3">
    <name type="scientific">Delitschia confertaspora ATCC 74209</name>
    <dbReference type="NCBI Taxonomy" id="1513339"/>
    <lineage>
        <taxon>Eukaryota</taxon>
        <taxon>Fungi</taxon>
        <taxon>Dikarya</taxon>
        <taxon>Ascomycota</taxon>
        <taxon>Pezizomycotina</taxon>
        <taxon>Dothideomycetes</taxon>
        <taxon>Pleosporomycetidae</taxon>
        <taxon>Pleosporales</taxon>
        <taxon>Delitschiaceae</taxon>
        <taxon>Delitschia</taxon>
    </lineage>
</organism>
<feature type="domain" description="Oxidoreductase acuF-like C2H2 type zinc-finger" evidence="1">
    <location>
        <begin position="109"/>
        <end position="134"/>
    </location>
</feature>
<dbReference type="EMBL" id="ML994267">
    <property type="protein sequence ID" value="KAF2197185.1"/>
    <property type="molecule type" value="Genomic_DNA"/>
</dbReference>